<evidence type="ECO:0000313" key="2">
    <source>
        <dbReference type="Proteomes" id="UP000294581"/>
    </source>
</evidence>
<sequence>MIRGKSKQAFAIVALLLIAVAAILGTRSVALARPPAVVWKTVEVREPAPYPTLSLRSAIKLAGLSDAKMVAGSPSGNVLAVLGADGRLQVAAAQSGVVIDRVQAHAPIIHVTWISDRLLFFVTADNVLYTDDVLNQRVRAIAQLDAPAGESLREIAFSAYTNDVFVIYAGDGGNTVFQFDTNEHMYERSIANLAIRRAYDSTTALTLYLSDASNRLYQWRSGALQQIATHVAIIAGRGNTVYGASLNQAGQAISVKAYNGERWHTIGTLRQPVRPADIVIDHTGRIYVVHRDALIDPAKGLTWLAPPGARLMLAGHDILLVRGSMYRVIVD</sequence>
<comment type="caution">
    <text evidence="1">The sequence shown here is derived from an EMBL/GenBank/DDBJ whole genome shotgun (WGS) entry which is preliminary data.</text>
</comment>
<dbReference type="Proteomes" id="UP000294581">
    <property type="component" value="Unassembled WGS sequence"/>
</dbReference>
<dbReference type="Gene3D" id="2.130.10.10">
    <property type="entry name" value="YVTN repeat-like/Quinoprotein amine dehydrogenase"/>
    <property type="match status" value="1"/>
</dbReference>
<protein>
    <submittedName>
        <fullName evidence="1">Uncharacterized protein</fullName>
    </submittedName>
</protein>
<dbReference type="RefSeq" id="WP_134160168.1">
    <property type="nucleotide sequence ID" value="NZ_SORF01000010.1"/>
</dbReference>
<evidence type="ECO:0000313" key="1">
    <source>
        <dbReference type="EMBL" id="TDY44023.1"/>
    </source>
</evidence>
<accession>A0A4V3HE40</accession>
<reference evidence="1 2" key="1">
    <citation type="submission" date="2019-03" db="EMBL/GenBank/DDBJ databases">
        <title>Genomic Encyclopedia of Type Strains, Phase IV (KMG-IV): sequencing the most valuable type-strain genomes for metagenomic binning, comparative biology and taxonomic classification.</title>
        <authorList>
            <person name="Goeker M."/>
        </authorList>
    </citation>
    <scope>NUCLEOTIDE SEQUENCE [LARGE SCALE GENOMIC DNA]</scope>
    <source>
        <strain evidence="1 2">DSM 17974</strain>
    </source>
</reference>
<organism evidence="1 2">
    <name type="scientific">Alicyclobacillus sacchari</name>
    <dbReference type="NCBI Taxonomy" id="392010"/>
    <lineage>
        <taxon>Bacteria</taxon>
        <taxon>Bacillati</taxon>
        <taxon>Bacillota</taxon>
        <taxon>Bacilli</taxon>
        <taxon>Bacillales</taxon>
        <taxon>Alicyclobacillaceae</taxon>
        <taxon>Alicyclobacillus</taxon>
    </lineage>
</organism>
<name>A0A4V3HE40_9BACL</name>
<dbReference type="OrthoDB" id="2372792at2"/>
<proteinExistence type="predicted"/>
<dbReference type="InterPro" id="IPR015943">
    <property type="entry name" value="WD40/YVTN_repeat-like_dom_sf"/>
</dbReference>
<keyword evidence="2" id="KW-1185">Reference proteome</keyword>
<dbReference type="SUPFAM" id="SSF101898">
    <property type="entry name" value="NHL repeat"/>
    <property type="match status" value="1"/>
</dbReference>
<dbReference type="EMBL" id="SORF01000010">
    <property type="protein sequence ID" value="TDY44023.1"/>
    <property type="molecule type" value="Genomic_DNA"/>
</dbReference>
<gene>
    <name evidence="1" type="ORF">C7445_11068</name>
</gene>
<dbReference type="AlphaFoldDB" id="A0A4V3HE40"/>